<dbReference type="InterPro" id="IPR003591">
    <property type="entry name" value="Leu-rich_rpt_typical-subtyp"/>
</dbReference>
<keyword evidence="1" id="KW-0433">Leucine-rich repeat</keyword>
<dbReference type="Pfam" id="PF00560">
    <property type="entry name" value="LRR_1"/>
    <property type="match status" value="1"/>
</dbReference>
<keyword evidence="2" id="KW-0677">Repeat</keyword>
<evidence type="ECO:0000256" key="3">
    <source>
        <dbReference type="SAM" id="MobiDB-lite"/>
    </source>
</evidence>
<evidence type="ECO:0000259" key="5">
    <source>
        <dbReference type="PROSITE" id="PS50853"/>
    </source>
</evidence>
<name>A0AA88PP87_9TELE</name>
<feature type="domain" description="Fibronectin type-III" evidence="5">
    <location>
        <begin position="305"/>
        <end position="406"/>
    </location>
</feature>
<dbReference type="CDD" id="cd00063">
    <property type="entry name" value="FN3"/>
    <property type="match status" value="1"/>
</dbReference>
<dbReference type="Pfam" id="PF13855">
    <property type="entry name" value="LRR_8"/>
    <property type="match status" value="1"/>
</dbReference>
<accession>A0AA88PP87</accession>
<organism evidence="6 7">
    <name type="scientific">Cirrhinus molitorella</name>
    <name type="common">mud carp</name>
    <dbReference type="NCBI Taxonomy" id="172907"/>
    <lineage>
        <taxon>Eukaryota</taxon>
        <taxon>Metazoa</taxon>
        <taxon>Chordata</taxon>
        <taxon>Craniata</taxon>
        <taxon>Vertebrata</taxon>
        <taxon>Euteleostomi</taxon>
        <taxon>Actinopterygii</taxon>
        <taxon>Neopterygii</taxon>
        <taxon>Teleostei</taxon>
        <taxon>Ostariophysi</taxon>
        <taxon>Cypriniformes</taxon>
        <taxon>Cyprinidae</taxon>
        <taxon>Labeoninae</taxon>
        <taxon>Labeonini</taxon>
        <taxon>Cirrhinus</taxon>
    </lineage>
</organism>
<evidence type="ECO:0000313" key="7">
    <source>
        <dbReference type="Proteomes" id="UP001187343"/>
    </source>
</evidence>
<dbReference type="PANTHER" id="PTHR24366:SF171">
    <property type="entry name" value="LEUCINE RICH REPEAT NEURONAL 4"/>
    <property type="match status" value="1"/>
</dbReference>
<evidence type="ECO:0000313" key="6">
    <source>
        <dbReference type="EMBL" id="KAK2887386.1"/>
    </source>
</evidence>
<dbReference type="AlphaFoldDB" id="A0AA88PP87"/>
<dbReference type="SMART" id="SM00369">
    <property type="entry name" value="LRR_TYP"/>
    <property type="match status" value="4"/>
</dbReference>
<dbReference type="SUPFAM" id="SSF52058">
    <property type="entry name" value="L domain-like"/>
    <property type="match status" value="1"/>
</dbReference>
<sequence>MERAGNQIRHIGNHVFQNLKKLTKLSLSHNKISKLDNEALKGLTRVKEFKIDRNELTEIPAGLLDPLERIEHLDFSDNNISRVDPSAFSHLSHLKILKLKNNRLVNLSGGIFTTNGVLFHIELNGNNWTCDCRMEKLKSWMTHAHSQGKLLTVFVRCLHPPVLAGKYLDYVSNSQLGNMSGYCESEPQPMESRGTVVGSQVLKEDREKREGEKHGDVGVQGDEGEQGLVSTLERKKKRKLVSSRPRPTAGKTENGSLPDFPTTMATFLTGHNHSTFNLPLQDKAKHHDHSRTEVITDACQFNRHSILNVSVEDVTSSTAIVRWSTALDVELVHGKELLFRVLFDRFGHAFRFPRYVYTDGSDQTVTLQELRPDSTYITCVESVVGGALCQVAPRDHCTGFVTLLPSVTSEINLQLVTVAALAANALLLLLVGGVWLGRVLKRRIRSRKSSAHAHVRHMYSTRHPFRSTVATTCVSSEFSGYQSGRQLAEDGDLIQFPGERFFDNSHARRDDDVIMLRYSD</sequence>
<dbReference type="SMART" id="SM00365">
    <property type="entry name" value="LRR_SD22"/>
    <property type="match status" value="2"/>
</dbReference>
<proteinExistence type="predicted"/>
<feature type="transmembrane region" description="Helical" evidence="4">
    <location>
        <begin position="415"/>
        <end position="437"/>
    </location>
</feature>
<dbReference type="EMBL" id="JAUYZG010000015">
    <property type="protein sequence ID" value="KAK2887386.1"/>
    <property type="molecule type" value="Genomic_DNA"/>
</dbReference>
<dbReference type="SUPFAM" id="SSF49265">
    <property type="entry name" value="Fibronectin type III"/>
    <property type="match status" value="1"/>
</dbReference>
<dbReference type="InterPro" id="IPR036116">
    <property type="entry name" value="FN3_sf"/>
</dbReference>
<keyword evidence="4" id="KW-0812">Transmembrane</keyword>
<dbReference type="InterPro" id="IPR001611">
    <property type="entry name" value="Leu-rich_rpt"/>
</dbReference>
<keyword evidence="7" id="KW-1185">Reference proteome</keyword>
<keyword evidence="4" id="KW-0472">Membrane</keyword>
<keyword evidence="4" id="KW-1133">Transmembrane helix</keyword>
<feature type="region of interest" description="Disordered" evidence="3">
    <location>
        <begin position="183"/>
        <end position="264"/>
    </location>
</feature>
<reference evidence="6" key="1">
    <citation type="submission" date="2023-08" db="EMBL/GenBank/DDBJ databases">
        <title>Chromosome-level Genome Assembly of mud carp (Cirrhinus molitorella).</title>
        <authorList>
            <person name="Liu H."/>
        </authorList>
    </citation>
    <scope>NUCLEOTIDE SEQUENCE</scope>
    <source>
        <strain evidence="6">Prfri</strain>
        <tissue evidence="6">Muscle</tissue>
    </source>
</reference>
<dbReference type="Gene3D" id="3.80.10.10">
    <property type="entry name" value="Ribonuclease Inhibitor"/>
    <property type="match status" value="1"/>
</dbReference>
<dbReference type="PROSITE" id="PS51450">
    <property type="entry name" value="LRR"/>
    <property type="match status" value="1"/>
</dbReference>
<dbReference type="PANTHER" id="PTHR24366">
    <property type="entry name" value="IG(IMMUNOGLOBULIN) AND LRR(LEUCINE RICH REPEAT) DOMAINS"/>
    <property type="match status" value="1"/>
</dbReference>
<evidence type="ECO:0000256" key="4">
    <source>
        <dbReference type="SAM" id="Phobius"/>
    </source>
</evidence>
<dbReference type="Proteomes" id="UP001187343">
    <property type="component" value="Unassembled WGS sequence"/>
</dbReference>
<dbReference type="InterPro" id="IPR032675">
    <property type="entry name" value="LRR_dom_sf"/>
</dbReference>
<evidence type="ECO:0000256" key="2">
    <source>
        <dbReference type="ARBA" id="ARBA00022737"/>
    </source>
</evidence>
<evidence type="ECO:0000256" key="1">
    <source>
        <dbReference type="ARBA" id="ARBA00022614"/>
    </source>
</evidence>
<dbReference type="InterPro" id="IPR003961">
    <property type="entry name" value="FN3_dom"/>
</dbReference>
<comment type="caution">
    <text evidence="6">The sequence shown here is derived from an EMBL/GenBank/DDBJ whole genome shotgun (WGS) entry which is preliminary data.</text>
</comment>
<gene>
    <name evidence="6" type="ORF">Q8A67_015614</name>
</gene>
<dbReference type="PROSITE" id="PS50853">
    <property type="entry name" value="FN3"/>
    <property type="match status" value="1"/>
</dbReference>
<feature type="compositionally biased region" description="Basic and acidic residues" evidence="3">
    <location>
        <begin position="202"/>
        <end position="216"/>
    </location>
</feature>
<protein>
    <recommendedName>
        <fullName evidence="5">Fibronectin type-III domain-containing protein</fullName>
    </recommendedName>
</protein>